<dbReference type="PANTHER" id="PTHR30372:SF4">
    <property type="entry name" value="LIPID-A-DISACCHARIDE SYNTHASE, MITOCHONDRIAL-RELATED"/>
    <property type="match status" value="1"/>
</dbReference>
<evidence type="ECO:0000256" key="9">
    <source>
        <dbReference type="ARBA" id="ARBA00048975"/>
    </source>
</evidence>
<comment type="pathway">
    <text evidence="10">Bacterial outer membrane biogenesis; LPS lipid A biosynthesis.</text>
</comment>
<comment type="catalytic activity">
    <reaction evidence="9 10">
        <text>a lipid X + a UDP-2-N,3-O-bis[(3R)-3-hydroxyacyl]-alpha-D-glucosamine = a lipid A disaccharide + UDP + H(+)</text>
        <dbReference type="Rhea" id="RHEA:67828"/>
        <dbReference type="ChEBI" id="CHEBI:15378"/>
        <dbReference type="ChEBI" id="CHEBI:58223"/>
        <dbReference type="ChEBI" id="CHEBI:137748"/>
        <dbReference type="ChEBI" id="CHEBI:176338"/>
        <dbReference type="ChEBI" id="CHEBI:176343"/>
        <dbReference type="EC" id="2.4.1.182"/>
    </reaction>
</comment>
<dbReference type="GO" id="GO:0008915">
    <property type="term" value="F:lipid-A-disaccharide synthase activity"/>
    <property type="evidence" value="ECO:0007669"/>
    <property type="project" value="UniProtKB-UniRule"/>
</dbReference>
<evidence type="ECO:0000256" key="7">
    <source>
        <dbReference type="ARBA" id="ARBA00022679"/>
    </source>
</evidence>
<evidence type="ECO:0000313" key="12">
    <source>
        <dbReference type="Proteomes" id="UP000070226"/>
    </source>
</evidence>
<keyword evidence="5 10" id="KW-0441">Lipid A biosynthesis</keyword>
<evidence type="ECO:0000256" key="8">
    <source>
        <dbReference type="ARBA" id="ARBA00023098"/>
    </source>
</evidence>
<evidence type="ECO:0000256" key="2">
    <source>
        <dbReference type="ARBA" id="ARBA00012687"/>
    </source>
</evidence>
<dbReference type="GO" id="GO:0016020">
    <property type="term" value="C:membrane"/>
    <property type="evidence" value="ECO:0007669"/>
    <property type="project" value="GOC"/>
</dbReference>
<dbReference type="Gene3D" id="3.40.50.2000">
    <property type="entry name" value="Glycogen Phosphorylase B"/>
    <property type="match status" value="1"/>
</dbReference>
<dbReference type="SUPFAM" id="SSF53756">
    <property type="entry name" value="UDP-Glycosyltransferase/glycogen phosphorylase"/>
    <property type="match status" value="1"/>
</dbReference>
<evidence type="ECO:0000256" key="10">
    <source>
        <dbReference type="HAMAP-Rule" id="MF_00392"/>
    </source>
</evidence>
<accession>A0A133S2M9</accession>
<dbReference type="UniPathway" id="UPA00973"/>
<keyword evidence="6 10" id="KW-0328">Glycosyltransferase</keyword>
<dbReference type="InterPro" id="IPR003835">
    <property type="entry name" value="Glyco_trans_19"/>
</dbReference>
<organism evidence="11">
    <name type="scientific">Veillonella atypica</name>
    <dbReference type="NCBI Taxonomy" id="39777"/>
    <lineage>
        <taxon>Bacteria</taxon>
        <taxon>Bacillati</taxon>
        <taxon>Bacillota</taxon>
        <taxon>Negativicutes</taxon>
        <taxon>Veillonellales</taxon>
        <taxon>Veillonellaceae</taxon>
        <taxon>Veillonella</taxon>
    </lineage>
</organism>
<dbReference type="EMBL" id="LRQT01000086">
    <property type="protein sequence ID" value="KXA62686.1"/>
    <property type="molecule type" value="Genomic_DNA"/>
</dbReference>
<dbReference type="GO" id="GO:0009245">
    <property type="term" value="P:lipid A biosynthetic process"/>
    <property type="evidence" value="ECO:0007669"/>
    <property type="project" value="UniProtKB-UniRule"/>
</dbReference>
<keyword evidence="8 10" id="KW-0443">Lipid metabolism</keyword>
<reference evidence="11 12" key="1">
    <citation type="submission" date="2016-01" db="EMBL/GenBank/DDBJ databases">
        <authorList>
            <person name="Oliw E.H."/>
        </authorList>
    </citation>
    <scope>NUCLEOTIDE SEQUENCE [LARGE SCALE GENOMIC DNA]</scope>
    <source>
        <strain evidence="11 12">CMW7756B</strain>
    </source>
</reference>
<protein>
    <recommendedName>
        <fullName evidence="3 10">Lipid-A-disaccharide synthase</fullName>
        <ecNumber evidence="2 10">2.4.1.182</ecNumber>
    </recommendedName>
</protein>
<dbReference type="EC" id="2.4.1.182" evidence="2 10"/>
<keyword evidence="7 10" id="KW-0808">Transferase</keyword>
<dbReference type="Pfam" id="PF02684">
    <property type="entry name" value="LpxB"/>
    <property type="match status" value="1"/>
</dbReference>
<evidence type="ECO:0000256" key="6">
    <source>
        <dbReference type="ARBA" id="ARBA00022676"/>
    </source>
</evidence>
<dbReference type="STRING" id="39777.B7L28_02780"/>
<dbReference type="GO" id="GO:0005543">
    <property type="term" value="F:phospholipid binding"/>
    <property type="evidence" value="ECO:0007669"/>
    <property type="project" value="TreeGrafter"/>
</dbReference>
<evidence type="ECO:0000256" key="5">
    <source>
        <dbReference type="ARBA" id="ARBA00022556"/>
    </source>
</evidence>
<gene>
    <name evidence="10" type="primary">lpxB</name>
    <name evidence="11" type="ORF">HMPREF3233_01549</name>
</gene>
<keyword evidence="4 10" id="KW-0444">Lipid biosynthesis</keyword>
<dbReference type="HAMAP" id="MF_00392">
    <property type="entry name" value="LpxB"/>
    <property type="match status" value="1"/>
</dbReference>
<comment type="similarity">
    <text evidence="10">Belongs to the LpxB family.</text>
</comment>
<sequence>MMKIMFSAGEASGDTHGASVAKALSQIDSNIEMFGMGGTLMEQAGVRIVYDIKNLGVIGIVEIIKSLPKFFKLRTYLKRVMLKEKPDVLVCIDYPGFNMKLAEVAHQLGIPVLYYIAPTIWAWHSSRGKTIKKFVTKVASIFPFEAEAYRKFNCDVEFVGHPLVDIVHPSMTKEEAMDYFGARTEAKRVLLMPGSRKQEVLSLLDVMLESGERLLQSHEDVQFFLPRAHTIDRSELEAFINERNVPVTITEDHTYDLMQICDVCLAASGTATLETAMMELPTVLLYKVSPITYGIGKMVVNLTHVGLPNIVAGKEVIPELLQDDVSVDAIVNTVLPLLDDLQVNQHMRSELRSVKEKLGESGAVNRVAQLIYDLGKEKTNE</sequence>
<dbReference type="Proteomes" id="UP000070226">
    <property type="component" value="Unassembled WGS sequence"/>
</dbReference>
<dbReference type="PATRIC" id="fig|39777.7.peg.1515"/>
<name>A0A133S2M9_9FIRM</name>
<dbReference type="PANTHER" id="PTHR30372">
    <property type="entry name" value="LIPID-A-DISACCHARIDE SYNTHASE"/>
    <property type="match status" value="1"/>
</dbReference>
<proteinExistence type="inferred from homology"/>
<evidence type="ECO:0000313" key="11">
    <source>
        <dbReference type="EMBL" id="KXA62686.1"/>
    </source>
</evidence>
<evidence type="ECO:0000256" key="3">
    <source>
        <dbReference type="ARBA" id="ARBA00020902"/>
    </source>
</evidence>
<comment type="function">
    <text evidence="1 10">Condensation of UDP-2,3-diacylglucosamine and 2,3-diacylglucosamine-1-phosphate to form lipid A disaccharide, a precursor of lipid A, a phosphorylated glycolipid that anchors the lipopolysaccharide to the outer membrane of the cell.</text>
</comment>
<dbReference type="AlphaFoldDB" id="A0A133S2M9"/>
<evidence type="ECO:0000256" key="4">
    <source>
        <dbReference type="ARBA" id="ARBA00022516"/>
    </source>
</evidence>
<dbReference type="NCBIfam" id="TIGR00215">
    <property type="entry name" value="lpxB"/>
    <property type="match status" value="1"/>
</dbReference>
<comment type="caution">
    <text evidence="11">The sequence shown here is derived from an EMBL/GenBank/DDBJ whole genome shotgun (WGS) entry which is preliminary data.</text>
</comment>
<evidence type="ECO:0000256" key="1">
    <source>
        <dbReference type="ARBA" id="ARBA00002056"/>
    </source>
</evidence>